<protein>
    <submittedName>
        <fullName evidence="1">Uncharacterized protein</fullName>
    </submittedName>
</protein>
<organism evidence="1">
    <name type="scientific">Tanacetum cinerariifolium</name>
    <name type="common">Dalmatian daisy</name>
    <name type="synonym">Chrysanthemum cinerariifolium</name>
    <dbReference type="NCBI Taxonomy" id="118510"/>
    <lineage>
        <taxon>Eukaryota</taxon>
        <taxon>Viridiplantae</taxon>
        <taxon>Streptophyta</taxon>
        <taxon>Embryophyta</taxon>
        <taxon>Tracheophyta</taxon>
        <taxon>Spermatophyta</taxon>
        <taxon>Magnoliopsida</taxon>
        <taxon>eudicotyledons</taxon>
        <taxon>Gunneridae</taxon>
        <taxon>Pentapetalae</taxon>
        <taxon>asterids</taxon>
        <taxon>campanulids</taxon>
        <taxon>Asterales</taxon>
        <taxon>Asteraceae</taxon>
        <taxon>Asteroideae</taxon>
        <taxon>Anthemideae</taxon>
        <taxon>Anthemidinae</taxon>
        <taxon>Tanacetum</taxon>
    </lineage>
</organism>
<accession>A0A699IH49</accession>
<comment type="caution">
    <text evidence="1">The sequence shown here is derived from an EMBL/GenBank/DDBJ whole genome shotgun (WGS) entry which is preliminary data.</text>
</comment>
<dbReference type="EMBL" id="BKCJ010290425">
    <property type="protein sequence ID" value="GEZ53208.1"/>
    <property type="molecule type" value="Genomic_DNA"/>
</dbReference>
<proteinExistence type="predicted"/>
<evidence type="ECO:0000313" key="1">
    <source>
        <dbReference type="EMBL" id="GEZ53208.1"/>
    </source>
</evidence>
<sequence>MQLKQEEQGDKICTPYWKCPIFDDDDDDEEYTIQVREYYKNSPVAITPDFLITNSLIMEDEQLDTISKTEPDEEIESSVEDLNLTPSESEDLFDIESECDETFCDDFMTFSNPLFDSYDDSTSSDDESFSNEDCSLMEEIDIFLALDDSIPLGIENDDYDSEGDNLFLEELLTNDSLPKNKSFHDDRYYVPSSPRPLEKPPDDDGIYFDIEPDMEVLTGKVFNFGILASKEEKSPHFLSHRGFKAFQIIYYFSKSPMMIYEDDIPILDVLFLHFYPP</sequence>
<name>A0A699IH49_TANCI</name>
<dbReference type="AlphaFoldDB" id="A0A699IH49"/>
<reference evidence="1" key="1">
    <citation type="journal article" date="2019" name="Sci. Rep.">
        <title>Draft genome of Tanacetum cinerariifolium, the natural source of mosquito coil.</title>
        <authorList>
            <person name="Yamashiro T."/>
            <person name="Shiraishi A."/>
            <person name="Satake H."/>
            <person name="Nakayama K."/>
        </authorList>
    </citation>
    <scope>NUCLEOTIDE SEQUENCE</scope>
</reference>
<gene>
    <name evidence="1" type="ORF">Tci_525181</name>
</gene>